<dbReference type="SUPFAM" id="SSF57716">
    <property type="entry name" value="Glucocorticoid receptor-like (DNA-binding domain)"/>
    <property type="match status" value="1"/>
</dbReference>
<keyword evidence="2" id="KW-1133">Transmembrane helix</keyword>
<feature type="domain" description="3-keto-alpha-glucoside-1,2-lyase/3-keto-2-hydroxy-glucal hydratase" evidence="3">
    <location>
        <begin position="283"/>
        <end position="442"/>
    </location>
</feature>
<proteinExistence type="predicted"/>
<dbReference type="InterPro" id="IPR010496">
    <property type="entry name" value="AL/BT2_dom"/>
</dbReference>
<accession>A0A3A4N5W3</accession>
<dbReference type="EMBL" id="QZKU01000117">
    <property type="protein sequence ID" value="RJP17238.1"/>
    <property type="molecule type" value="Genomic_DNA"/>
</dbReference>
<reference evidence="4 5" key="1">
    <citation type="journal article" date="2017" name="ISME J.">
        <title>Energy and carbon metabolisms in a deep terrestrial subsurface fluid microbial community.</title>
        <authorList>
            <person name="Momper L."/>
            <person name="Jungbluth S.P."/>
            <person name="Lee M.D."/>
            <person name="Amend J.P."/>
        </authorList>
    </citation>
    <scope>NUCLEOTIDE SEQUENCE [LARGE SCALE GENOMIC DNA]</scope>
    <source>
        <strain evidence="4">SURF_5</strain>
    </source>
</reference>
<organism evidence="4 5">
    <name type="scientific">Abyssobacteria bacterium (strain SURF_5)</name>
    <dbReference type="NCBI Taxonomy" id="2093360"/>
    <lineage>
        <taxon>Bacteria</taxon>
        <taxon>Pseudomonadati</taxon>
        <taxon>Candidatus Hydrogenedentota</taxon>
        <taxon>Candidatus Abyssobacteria</taxon>
    </lineage>
</organism>
<comment type="caution">
    <text evidence="4">The sequence shown here is derived from an EMBL/GenBank/DDBJ whole genome shotgun (WGS) entry which is preliminary data.</text>
</comment>
<keyword evidence="2" id="KW-0812">Transmembrane</keyword>
<evidence type="ECO:0000256" key="1">
    <source>
        <dbReference type="SAM" id="MobiDB-lite"/>
    </source>
</evidence>
<name>A0A3A4N5W3_ABYX5</name>
<dbReference type="GO" id="GO:0016787">
    <property type="term" value="F:hydrolase activity"/>
    <property type="evidence" value="ECO:0007669"/>
    <property type="project" value="InterPro"/>
</dbReference>
<evidence type="ECO:0000313" key="4">
    <source>
        <dbReference type="EMBL" id="RJP17238.1"/>
    </source>
</evidence>
<dbReference type="Proteomes" id="UP000265882">
    <property type="component" value="Unassembled WGS sequence"/>
</dbReference>
<gene>
    <name evidence="4" type="ORF">C4520_17195</name>
</gene>
<dbReference type="AlphaFoldDB" id="A0A3A4N5W3"/>
<evidence type="ECO:0000259" key="3">
    <source>
        <dbReference type="Pfam" id="PF06439"/>
    </source>
</evidence>
<evidence type="ECO:0000313" key="5">
    <source>
        <dbReference type="Proteomes" id="UP000265882"/>
    </source>
</evidence>
<feature type="transmembrane region" description="Helical" evidence="2">
    <location>
        <begin position="67"/>
        <end position="86"/>
    </location>
</feature>
<dbReference type="CDD" id="cd08368">
    <property type="entry name" value="LIM"/>
    <property type="match status" value="1"/>
</dbReference>
<dbReference type="Pfam" id="PF06439">
    <property type="entry name" value="3keto-disac_hyd"/>
    <property type="match status" value="1"/>
</dbReference>
<dbReference type="Gene3D" id="2.40.360.20">
    <property type="match status" value="2"/>
</dbReference>
<keyword evidence="2" id="KW-0472">Membrane</keyword>
<protein>
    <submittedName>
        <fullName evidence="4">DUF1080 domain-containing protein</fullName>
    </submittedName>
</protein>
<feature type="region of interest" description="Disordered" evidence="1">
    <location>
        <begin position="38"/>
        <end position="59"/>
    </location>
</feature>
<dbReference type="Gene3D" id="2.60.120.560">
    <property type="entry name" value="Exo-inulinase, domain 1"/>
    <property type="match status" value="1"/>
</dbReference>
<evidence type="ECO:0000256" key="2">
    <source>
        <dbReference type="SAM" id="Phobius"/>
    </source>
</evidence>
<sequence>MMQTCTRCKEEFDEKPHLDKQGRPFCDDCYEELQARKRSRLQQKPATSHPNPGDNRRAPGLFRSKRTLAILLTCAVLLAGTAWLLLAEPGEFVIRAKDFPMAPGLRWTYTATANESPDLMFNVVVQAESVEGNPGLIRMDYFSEAGGTRQTYWRKMENAVAEYAEKDETSLVRKFEFPARVGSEWNMSFPGFDLVYGVDSVRVSATAVEEVTVPFGTLRCLRMEADVSQIEQVKSLTQWLAPGVGFVRQESVTDQNSGTVLLTDFRKTDESFARTITPPEYHSNFDSLRLSEWLVHPPSHWTAREGVLRSNGEGGETLTLKPYIWRDCRVRFRARLLSGGDMWLSFRGNFLSDPRGYSYVQLDNGTLKIRHNNWQNWQNISDNVPFQMDDTWREVECLVNGPDVECLVDGRPVVKTKKCPSQIGMVGFRALNTKVEIDDLHIEHLEGAPLRKADETRDYFPLAIGSEWRYRGQDGKEIITRCAGNTQLNGREVIVREDVDGVKLYFEKRPDGVYLAGVLVPVVSPEIAALDPPSLYISPSPKVGDRWHHDGKMHAADGVRDEIVDFEILSSETVTVPAGIFDNCLRLHVKAFTTIDGKRQIYEDVEEWFAPNVGMIKFYYAKAPWEEHASNTYKYELVSFEIEGS</sequence>